<comment type="caution">
    <text evidence="2">The sequence shown here is derived from an EMBL/GenBank/DDBJ whole genome shotgun (WGS) entry which is preliminary data.</text>
</comment>
<protein>
    <submittedName>
        <fullName evidence="2">Uncharacterized protein</fullName>
    </submittedName>
</protein>
<name>A0A0W0F6M8_MONRR</name>
<dbReference type="Proteomes" id="UP000054988">
    <property type="component" value="Unassembled WGS sequence"/>
</dbReference>
<organism evidence="2 3">
    <name type="scientific">Moniliophthora roreri</name>
    <name type="common">Frosty pod rot fungus</name>
    <name type="synonym">Monilia roreri</name>
    <dbReference type="NCBI Taxonomy" id="221103"/>
    <lineage>
        <taxon>Eukaryota</taxon>
        <taxon>Fungi</taxon>
        <taxon>Dikarya</taxon>
        <taxon>Basidiomycota</taxon>
        <taxon>Agaricomycotina</taxon>
        <taxon>Agaricomycetes</taxon>
        <taxon>Agaricomycetidae</taxon>
        <taxon>Agaricales</taxon>
        <taxon>Marasmiineae</taxon>
        <taxon>Marasmiaceae</taxon>
        <taxon>Moniliophthora</taxon>
    </lineage>
</organism>
<evidence type="ECO:0000313" key="3">
    <source>
        <dbReference type="Proteomes" id="UP000054988"/>
    </source>
</evidence>
<keyword evidence="1" id="KW-0812">Transmembrane</keyword>
<dbReference type="EMBL" id="LATX01002273">
    <property type="protein sequence ID" value="KTB31975.1"/>
    <property type="molecule type" value="Genomic_DNA"/>
</dbReference>
<feature type="transmembrane region" description="Helical" evidence="1">
    <location>
        <begin position="17"/>
        <end position="35"/>
    </location>
</feature>
<sequence length="145" mass="16524">MEAAARYSDEAAGLHPALLFVVVSSLLLTSGVAIFKWRFPCTTIEGLEKQVNSIQGLIRASTDVWAEDLLGESEAQFRRTLRLHRDEIDEIKFRLIKQPDSRTRPCQWVLFHWRQLRAIDVCYTGLKDLLASILLKIETGKKARG</sequence>
<dbReference type="AlphaFoldDB" id="A0A0W0F6M8"/>
<keyword evidence="1" id="KW-1133">Transmembrane helix</keyword>
<gene>
    <name evidence="2" type="ORF">WG66_15456</name>
</gene>
<proteinExistence type="predicted"/>
<keyword evidence="1" id="KW-0472">Membrane</keyword>
<evidence type="ECO:0000256" key="1">
    <source>
        <dbReference type="SAM" id="Phobius"/>
    </source>
</evidence>
<accession>A0A0W0F6M8</accession>
<evidence type="ECO:0000313" key="2">
    <source>
        <dbReference type="EMBL" id="KTB31975.1"/>
    </source>
</evidence>
<reference evidence="2 3" key="1">
    <citation type="submission" date="2015-12" db="EMBL/GenBank/DDBJ databases">
        <title>Draft genome sequence of Moniliophthora roreri, the causal agent of frosty pod rot of cacao.</title>
        <authorList>
            <person name="Aime M.C."/>
            <person name="Diaz-Valderrama J.R."/>
            <person name="Kijpornyongpan T."/>
            <person name="Phillips-Mora W."/>
        </authorList>
    </citation>
    <scope>NUCLEOTIDE SEQUENCE [LARGE SCALE GENOMIC DNA]</scope>
    <source>
        <strain evidence="2 3">MCA 2952</strain>
    </source>
</reference>